<evidence type="ECO:0000259" key="7">
    <source>
        <dbReference type="SMART" id="SM00563"/>
    </source>
</evidence>
<evidence type="ECO:0000313" key="9">
    <source>
        <dbReference type="Proteomes" id="UP000199041"/>
    </source>
</evidence>
<dbReference type="OrthoDB" id="9803035at2"/>
<organism evidence="8 9">
    <name type="scientific">Arachidicoccus rhizosphaerae</name>
    <dbReference type="NCBI Taxonomy" id="551991"/>
    <lineage>
        <taxon>Bacteria</taxon>
        <taxon>Pseudomonadati</taxon>
        <taxon>Bacteroidota</taxon>
        <taxon>Chitinophagia</taxon>
        <taxon>Chitinophagales</taxon>
        <taxon>Chitinophagaceae</taxon>
        <taxon>Arachidicoccus</taxon>
    </lineage>
</organism>
<keyword evidence="6" id="KW-1133">Transmembrane helix</keyword>
<keyword evidence="6" id="KW-0812">Transmembrane</keyword>
<dbReference type="GO" id="GO:0006654">
    <property type="term" value="P:phosphatidic acid biosynthetic process"/>
    <property type="evidence" value="ECO:0007669"/>
    <property type="project" value="TreeGrafter"/>
</dbReference>
<dbReference type="Proteomes" id="UP000199041">
    <property type="component" value="Unassembled WGS sequence"/>
</dbReference>
<keyword evidence="2" id="KW-0444">Lipid biosynthesis</keyword>
<keyword evidence="6" id="KW-0472">Membrane</keyword>
<dbReference type="Pfam" id="PF01553">
    <property type="entry name" value="Acyltransferase"/>
    <property type="match status" value="1"/>
</dbReference>
<accession>A0A1H3ZU02</accession>
<protein>
    <submittedName>
        <fullName evidence="8">1-acyl-sn-glycerol-3-phosphate acyltransferase</fullName>
    </submittedName>
</protein>
<feature type="domain" description="Phospholipid/glycerol acyltransferase" evidence="7">
    <location>
        <begin position="84"/>
        <end position="198"/>
    </location>
</feature>
<dbReference type="SUPFAM" id="SSF69593">
    <property type="entry name" value="Glycerol-3-phosphate (1)-acyltransferase"/>
    <property type="match status" value="1"/>
</dbReference>
<keyword evidence="3 8" id="KW-0808">Transferase</keyword>
<evidence type="ECO:0000256" key="2">
    <source>
        <dbReference type="ARBA" id="ARBA00022516"/>
    </source>
</evidence>
<keyword evidence="4" id="KW-0443">Lipid metabolism</keyword>
<evidence type="ECO:0000256" key="3">
    <source>
        <dbReference type="ARBA" id="ARBA00022679"/>
    </source>
</evidence>
<dbReference type="AlphaFoldDB" id="A0A1H3ZU02"/>
<dbReference type="InterPro" id="IPR002123">
    <property type="entry name" value="Plipid/glycerol_acylTrfase"/>
</dbReference>
<keyword evidence="5 8" id="KW-0012">Acyltransferase</keyword>
<dbReference type="CDD" id="cd07989">
    <property type="entry name" value="LPLAT_AGPAT-like"/>
    <property type="match status" value="1"/>
</dbReference>
<dbReference type="GO" id="GO:0003841">
    <property type="term" value="F:1-acylglycerol-3-phosphate O-acyltransferase activity"/>
    <property type="evidence" value="ECO:0007669"/>
    <property type="project" value="TreeGrafter"/>
</dbReference>
<proteinExistence type="predicted"/>
<evidence type="ECO:0000256" key="5">
    <source>
        <dbReference type="ARBA" id="ARBA00023315"/>
    </source>
</evidence>
<keyword evidence="9" id="KW-1185">Reference proteome</keyword>
<name>A0A1H3ZU02_9BACT</name>
<dbReference type="SMART" id="SM00563">
    <property type="entry name" value="PlsC"/>
    <property type="match status" value="1"/>
</dbReference>
<dbReference type="PANTHER" id="PTHR10434">
    <property type="entry name" value="1-ACYL-SN-GLYCEROL-3-PHOSPHATE ACYLTRANSFERASE"/>
    <property type="match status" value="1"/>
</dbReference>
<dbReference type="PANTHER" id="PTHR10434:SF64">
    <property type="entry name" value="1-ACYL-SN-GLYCEROL-3-PHOSPHATE ACYLTRANSFERASE-RELATED"/>
    <property type="match status" value="1"/>
</dbReference>
<dbReference type="STRING" id="551991.SAMN05192529_11237"/>
<feature type="transmembrane region" description="Helical" evidence="6">
    <location>
        <begin position="12"/>
        <end position="36"/>
    </location>
</feature>
<dbReference type="EMBL" id="FNQY01000012">
    <property type="protein sequence ID" value="SEA27189.1"/>
    <property type="molecule type" value="Genomic_DNA"/>
</dbReference>
<evidence type="ECO:0000256" key="1">
    <source>
        <dbReference type="ARBA" id="ARBA00005189"/>
    </source>
</evidence>
<gene>
    <name evidence="8" type="ORF">SAMN05192529_11237</name>
</gene>
<comment type="pathway">
    <text evidence="1">Lipid metabolism.</text>
</comment>
<reference evidence="8 9" key="1">
    <citation type="submission" date="2016-10" db="EMBL/GenBank/DDBJ databases">
        <authorList>
            <person name="de Groot N.N."/>
        </authorList>
    </citation>
    <scope>NUCLEOTIDE SEQUENCE [LARGE SCALE GENOMIC DNA]</scope>
    <source>
        <strain evidence="8 9">Vu-144</strain>
    </source>
</reference>
<evidence type="ECO:0000256" key="6">
    <source>
        <dbReference type="SAM" id="Phobius"/>
    </source>
</evidence>
<evidence type="ECO:0000256" key="4">
    <source>
        <dbReference type="ARBA" id="ARBA00023098"/>
    </source>
</evidence>
<dbReference type="RefSeq" id="WP_139188136.1">
    <property type="nucleotide sequence ID" value="NZ_FNQY01000012.1"/>
</dbReference>
<evidence type="ECO:0000313" key="8">
    <source>
        <dbReference type="EMBL" id="SEA27189.1"/>
    </source>
</evidence>
<sequence length="259" mass="30239">MEQQHLKWYQEAFLWAYNAYALAGIVFMMVLLFPFGVLLLNRTVGVKLFYRICGCIARCWLWAVAVKLEWEYEAERDDWTDEPAIYIANHRSYIDVFLMLASMKGPYKPLGKDEMGRIPLFGWFYRRMTVTVDRGSAASRAKCYIDLNRALEEKTSVFVFPEGTFNESELPLKAFYKGPFQLAIKRGVSIRPVVFIDSVDRMHFNRALSLRPGVCRVMFLKEIQADGCMHMDANFLKETVYKRMESVLRKLNKRYAALI</sequence>